<accession>A0ABV6HAE1</accession>
<feature type="region of interest" description="Disordered" evidence="1">
    <location>
        <begin position="132"/>
        <end position="413"/>
    </location>
</feature>
<feature type="compositionally biased region" description="Low complexity" evidence="1">
    <location>
        <begin position="274"/>
        <end position="306"/>
    </location>
</feature>
<keyword evidence="3" id="KW-1185">Reference proteome</keyword>
<evidence type="ECO:0000313" key="3">
    <source>
        <dbReference type="Proteomes" id="UP001589783"/>
    </source>
</evidence>
<reference evidence="2 3" key="1">
    <citation type="submission" date="2024-09" db="EMBL/GenBank/DDBJ databases">
        <authorList>
            <person name="Sun Q."/>
            <person name="Mori K."/>
        </authorList>
    </citation>
    <scope>NUCLEOTIDE SEQUENCE [LARGE SCALE GENOMIC DNA]</scope>
    <source>
        <strain evidence="2 3">CCM 7957</strain>
    </source>
</reference>
<dbReference type="EMBL" id="JBHLWV010000020">
    <property type="protein sequence ID" value="MFC0315145.1"/>
    <property type="molecule type" value="Genomic_DNA"/>
</dbReference>
<dbReference type="RefSeq" id="WP_382363585.1">
    <property type="nucleotide sequence ID" value="NZ_JBHLWV010000020.1"/>
</dbReference>
<evidence type="ECO:0000313" key="2">
    <source>
        <dbReference type="EMBL" id="MFC0315145.1"/>
    </source>
</evidence>
<dbReference type="Proteomes" id="UP001589783">
    <property type="component" value="Unassembled WGS sequence"/>
</dbReference>
<proteinExistence type="predicted"/>
<sequence length="413" mass="38810">MGPRSDWNIDLAELLARIDSMDPGGAAADAAEITRILKAARAIALRLSLRFGTLDGLAGIGAVAADEAGADLGRRVSEAAERLAPAAATLDAASGDLAATVAARPTLLVTAAVGQPAAMQAARANIMGRVYSDPMSPRSDGLGGATTAPATGGAGGSPQVGTLGAPVSPSGTGLGTGGVPAGTMPVGVPRTPDPDAGAAVPAGPGGPASPNSGGPVPAGGPAAPTGAPTSPPQPAGAPLGPAPAGPAPAGPPVRATGRPVSSPLPMVPAGLRLPGGLAPTAPTTTASPGAAGNGAAPNGTGTSTAAGPGGATRSGLGAPVSSSAGSGRGGLGAGGPVGARGAAEQERRRPGYLLSTMEFERLVGPMPVAGPPVLGDAEPSSPDRPVGDGDADTGGEPGGEDGDGDDQELDPTL</sequence>
<feature type="compositionally biased region" description="Low complexity" evidence="1">
    <location>
        <begin position="314"/>
        <end position="325"/>
    </location>
</feature>
<gene>
    <name evidence="2" type="ORF">ACFFJD_09820</name>
</gene>
<feature type="compositionally biased region" description="Pro residues" evidence="1">
    <location>
        <begin position="229"/>
        <end position="251"/>
    </location>
</feature>
<organism evidence="2 3">
    <name type="scientific">Gordonia phosphorivorans</name>
    <dbReference type="NCBI Taxonomy" id="1056982"/>
    <lineage>
        <taxon>Bacteria</taxon>
        <taxon>Bacillati</taxon>
        <taxon>Actinomycetota</taxon>
        <taxon>Actinomycetes</taxon>
        <taxon>Mycobacteriales</taxon>
        <taxon>Gordoniaceae</taxon>
        <taxon>Gordonia</taxon>
    </lineage>
</organism>
<evidence type="ECO:0000256" key="1">
    <source>
        <dbReference type="SAM" id="MobiDB-lite"/>
    </source>
</evidence>
<feature type="compositionally biased region" description="Acidic residues" evidence="1">
    <location>
        <begin position="389"/>
        <end position="413"/>
    </location>
</feature>
<feature type="compositionally biased region" description="Gly residues" evidence="1">
    <location>
        <begin position="326"/>
        <end position="338"/>
    </location>
</feature>
<comment type="caution">
    <text evidence="2">The sequence shown here is derived from an EMBL/GenBank/DDBJ whole genome shotgun (WGS) entry which is preliminary data.</text>
</comment>
<name>A0ABV6HAE1_9ACTN</name>
<feature type="compositionally biased region" description="Low complexity" evidence="1">
    <location>
        <begin position="194"/>
        <end position="228"/>
    </location>
</feature>
<protein>
    <submittedName>
        <fullName evidence="2">Uncharacterized protein</fullName>
    </submittedName>
</protein>